<dbReference type="AlphaFoldDB" id="A0A183MW10"/>
<proteinExistence type="predicted"/>
<dbReference type="Proteomes" id="UP000277204">
    <property type="component" value="Unassembled WGS sequence"/>
</dbReference>
<dbReference type="EMBL" id="UZAI01018228">
    <property type="protein sequence ID" value="VDP34762.1"/>
    <property type="molecule type" value="Genomic_DNA"/>
</dbReference>
<name>A0A183MW10_9TREM</name>
<sequence length="180" mass="20194">MTPAITVNGEWIKTGTLVEYEVSGDCPNHKSSKACQDAETSNTRCMWCELANMCITSNVNATYDFTFDGCGNKNSAIISVSSEPTVIEEKVTTPTINEADLRSELWQTTENSETHLKNWTTVQAALKRYDTAFLRNTDKFNEFEPALNNRFQALQDLLKEEETTTEDNWKGIKDALASTC</sequence>
<accession>A0A183MW10</accession>
<protein>
    <submittedName>
        <fullName evidence="1">Uncharacterized protein</fullName>
    </submittedName>
</protein>
<reference evidence="1 2" key="1">
    <citation type="submission" date="2018-11" db="EMBL/GenBank/DDBJ databases">
        <authorList>
            <consortium name="Pathogen Informatics"/>
        </authorList>
    </citation>
    <scope>NUCLEOTIDE SEQUENCE [LARGE SCALE GENOMIC DNA]</scope>
    <source>
        <strain evidence="1 2">Zambia</strain>
    </source>
</reference>
<evidence type="ECO:0000313" key="1">
    <source>
        <dbReference type="EMBL" id="VDP34762.1"/>
    </source>
</evidence>
<organism evidence="1 2">
    <name type="scientific">Schistosoma margrebowiei</name>
    <dbReference type="NCBI Taxonomy" id="48269"/>
    <lineage>
        <taxon>Eukaryota</taxon>
        <taxon>Metazoa</taxon>
        <taxon>Spiralia</taxon>
        <taxon>Lophotrochozoa</taxon>
        <taxon>Platyhelminthes</taxon>
        <taxon>Trematoda</taxon>
        <taxon>Digenea</taxon>
        <taxon>Strigeidida</taxon>
        <taxon>Schistosomatoidea</taxon>
        <taxon>Schistosomatidae</taxon>
        <taxon>Schistosoma</taxon>
    </lineage>
</organism>
<keyword evidence="2" id="KW-1185">Reference proteome</keyword>
<gene>
    <name evidence="1" type="ORF">SMRZ_LOCUS20235</name>
</gene>
<evidence type="ECO:0000313" key="2">
    <source>
        <dbReference type="Proteomes" id="UP000277204"/>
    </source>
</evidence>